<gene>
    <name evidence="2" type="ORF">F2Q69_00053632</name>
    <name evidence="1" type="ORF">F2Q70_00030339</name>
</gene>
<organism evidence="1">
    <name type="scientific">Brassica cretica</name>
    <name type="common">Mustard</name>
    <dbReference type="NCBI Taxonomy" id="69181"/>
    <lineage>
        <taxon>Eukaryota</taxon>
        <taxon>Viridiplantae</taxon>
        <taxon>Streptophyta</taxon>
        <taxon>Embryophyta</taxon>
        <taxon>Tracheophyta</taxon>
        <taxon>Spermatophyta</taxon>
        <taxon>Magnoliopsida</taxon>
        <taxon>eudicotyledons</taxon>
        <taxon>Gunneridae</taxon>
        <taxon>Pentapetalae</taxon>
        <taxon>rosids</taxon>
        <taxon>malvids</taxon>
        <taxon>Brassicales</taxon>
        <taxon>Brassicaceae</taxon>
        <taxon>Brassiceae</taxon>
        <taxon>Brassica</taxon>
    </lineage>
</organism>
<dbReference type="AlphaFoldDB" id="A0A8S9FB85"/>
<evidence type="ECO:0000313" key="2">
    <source>
        <dbReference type="EMBL" id="KAF3490374.1"/>
    </source>
</evidence>
<accession>A0A8S9FB85</accession>
<proteinExistence type="predicted"/>
<comment type="caution">
    <text evidence="1">The sequence shown here is derived from an EMBL/GenBank/DDBJ whole genome shotgun (WGS) entry which is preliminary data.</text>
</comment>
<reference evidence="1" key="1">
    <citation type="submission" date="2019-12" db="EMBL/GenBank/DDBJ databases">
        <title>Genome sequencing and annotation of Brassica cretica.</title>
        <authorList>
            <person name="Studholme D.J."/>
            <person name="Sarris P.F."/>
        </authorList>
    </citation>
    <scope>NUCLEOTIDE SEQUENCE</scope>
    <source>
        <strain evidence="1">PFS-102/07</strain>
        <tissue evidence="1">Leaf</tissue>
    </source>
</reference>
<sequence length="82" mass="9735">MSSLLNRRECMFQLWRTLHREQKLELMWRRSCGCYQSTKESGVKFNIMVAIFLVAESDLLHSLHLAGAACWPRQRRGYGYRL</sequence>
<dbReference type="EMBL" id="QGKY02002305">
    <property type="protein sequence ID" value="KAF2530370.1"/>
    <property type="molecule type" value="Genomic_DNA"/>
</dbReference>
<name>A0A8S9FB85_BRACR</name>
<protein>
    <submittedName>
        <fullName evidence="1">Uncharacterized protein</fullName>
    </submittedName>
</protein>
<reference evidence="2" key="2">
    <citation type="submission" date="2019-12" db="EMBL/GenBank/DDBJ databases">
        <title>Genome sequencing and annotation of Brassica cretica.</title>
        <authorList>
            <person name="Studholme D.J."/>
            <person name="Sarris P."/>
        </authorList>
    </citation>
    <scope>NUCLEOTIDE SEQUENCE</scope>
    <source>
        <strain evidence="2">PFS-109/04</strain>
        <tissue evidence="2">Leaf</tissue>
    </source>
</reference>
<evidence type="ECO:0000313" key="1">
    <source>
        <dbReference type="EMBL" id="KAF2530370.1"/>
    </source>
</evidence>
<dbReference type="EMBL" id="QGKX02002183">
    <property type="protein sequence ID" value="KAF3490374.1"/>
    <property type="molecule type" value="Genomic_DNA"/>
</dbReference>
<dbReference type="Proteomes" id="UP000712600">
    <property type="component" value="Unassembled WGS sequence"/>
</dbReference>